<gene>
    <name evidence="3" type="ORF">TM35_000111970</name>
</gene>
<keyword evidence="1" id="KW-0653">Protein transport</keyword>
<dbReference type="Gene3D" id="1.10.287.810">
    <property type="entry name" value="Mitochondrial import inner membrane translocase subunit tim13 like domains"/>
    <property type="match status" value="1"/>
</dbReference>
<keyword evidence="1" id="KW-0143">Chaperone</keyword>
<dbReference type="InterPro" id="IPR004217">
    <property type="entry name" value="Tim10-like"/>
</dbReference>
<dbReference type="GO" id="GO:0005743">
    <property type="term" value="C:mitochondrial inner membrane"/>
    <property type="evidence" value="ECO:0007669"/>
    <property type="project" value="UniProtKB-SubCell"/>
</dbReference>
<protein>
    <recommendedName>
        <fullName evidence="1">Mitochondrial import inner membrane translocase subunit</fullName>
    </recommendedName>
</protein>
<keyword evidence="1" id="KW-0813">Transport</keyword>
<dbReference type="Pfam" id="PF02953">
    <property type="entry name" value="zf-Tim10_DDP"/>
    <property type="match status" value="1"/>
</dbReference>
<evidence type="ECO:0000256" key="1">
    <source>
        <dbReference type="RuleBase" id="RU367043"/>
    </source>
</evidence>
<organism evidence="3 4">
    <name type="scientific">Trypanosoma theileri</name>
    <dbReference type="NCBI Taxonomy" id="67003"/>
    <lineage>
        <taxon>Eukaryota</taxon>
        <taxon>Discoba</taxon>
        <taxon>Euglenozoa</taxon>
        <taxon>Kinetoplastea</taxon>
        <taxon>Metakinetoplastina</taxon>
        <taxon>Trypanosomatida</taxon>
        <taxon>Trypanosomatidae</taxon>
        <taxon>Trypanosoma</taxon>
    </lineage>
</organism>
<dbReference type="OrthoDB" id="268856at2759"/>
<dbReference type="Proteomes" id="UP000192257">
    <property type="component" value="Unassembled WGS sequence"/>
</dbReference>
<comment type="subunit">
    <text evidence="1">Heterohexamer.</text>
</comment>
<dbReference type="RefSeq" id="XP_028883729.1">
    <property type="nucleotide sequence ID" value="XM_029024906.1"/>
</dbReference>
<comment type="domain">
    <text evidence="1">The twin CX3C motif contains 4 conserved Cys residues that form 2 disulfide bonds in the mitochondrial intermembrane space.</text>
</comment>
<dbReference type="GeneID" id="39984686"/>
<comment type="function">
    <text evidence="1">Mitochondrial intermembrane chaperone that participates in the import and insertion of some multi-pass transmembrane proteins into the mitochondrial inner membrane. Also required for the transfer of beta-barrel precursors from the TOM complex to the sorting and assembly machinery (SAM complex) of the outer membrane. Acts as a chaperone-like protein that protects the hydrophobic precursors from aggregation and guide them through the mitochondrial intermembrane space.</text>
</comment>
<keyword evidence="1" id="KW-0811">Translocation</keyword>
<evidence type="ECO:0000259" key="2">
    <source>
        <dbReference type="Pfam" id="PF02953"/>
    </source>
</evidence>
<feature type="domain" description="Tim10-like" evidence="2">
    <location>
        <begin position="35"/>
        <end position="66"/>
    </location>
</feature>
<proteinExistence type="inferred from homology"/>
<name>A0A1X0NYW6_9TRYP</name>
<dbReference type="GO" id="GO:0015031">
    <property type="term" value="P:protein transport"/>
    <property type="evidence" value="ECO:0007669"/>
    <property type="project" value="UniProtKB-KW"/>
</dbReference>
<dbReference type="SUPFAM" id="SSF144122">
    <property type="entry name" value="Tim10-like"/>
    <property type="match status" value="1"/>
</dbReference>
<reference evidence="3 4" key="1">
    <citation type="submission" date="2017-03" db="EMBL/GenBank/DDBJ databases">
        <title>An alternative strategy for trypanosome survival in the mammalian bloodstream revealed through genome and transcriptome analysis of the ubiquitous bovine parasite Trypanosoma (Megatrypanum) theileri.</title>
        <authorList>
            <person name="Kelly S."/>
            <person name="Ivens A."/>
            <person name="Mott A."/>
            <person name="O'Neill E."/>
            <person name="Emms D."/>
            <person name="Macleod O."/>
            <person name="Voorheis P."/>
            <person name="Matthews J."/>
            <person name="Matthews K."/>
            <person name="Carrington M."/>
        </authorList>
    </citation>
    <scope>NUCLEOTIDE SEQUENCE [LARGE SCALE GENOMIC DNA]</scope>
    <source>
        <strain evidence="3">Edinburgh</strain>
    </source>
</reference>
<evidence type="ECO:0000313" key="3">
    <source>
        <dbReference type="EMBL" id="ORC89663.1"/>
    </source>
</evidence>
<keyword evidence="1" id="KW-1015">Disulfide bond</keyword>
<comment type="subcellular location">
    <subcellularLocation>
        <location evidence="1">Mitochondrion inner membrane</location>
        <topology evidence="1">Peripheral membrane protein</topology>
        <orientation evidence="1">Intermembrane side</orientation>
    </subcellularLocation>
</comment>
<keyword evidence="1" id="KW-0999">Mitochondrion inner membrane</keyword>
<sequence length="104" mass="11630">MQPAQPNPQLAGMPQRDALVLAERLQLITYDGFMHCAQKCITHYGEDSIPYHPGEKACLDRCVSKVYNGLELAKTIKKDFETKVKQGEMPYQWMREAAAATGTG</sequence>
<accession>A0A1X0NYW6</accession>
<keyword evidence="1" id="KW-0472">Membrane</keyword>
<keyword evidence="1" id="KW-0496">Mitochondrion</keyword>
<dbReference type="EMBL" id="NBCO01000011">
    <property type="protein sequence ID" value="ORC89663.1"/>
    <property type="molecule type" value="Genomic_DNA"/>
</dbReference>
<dbReference type="VEuPathDB" id="TriTrypDB:TM35_000111970"/>
<comment type="caution">
    <text evidence="3">The sequence shown here is derived from an EMBL/GenBank/DDBJ whole genome shotgun (WGS) entry which is preliminary data.</text>
</comment>
<keyword evidence="4" id="KW-1185">Reference proteome</keyword>
<comment type="similarity">
    <text evidence="1">Belongs to the small Tim family.</text>
</comment>
<dbReference type="AlphaFoldDB" id="A0A1X0NYW6"/>
<evidence type="ECO:0000313" key="4">
    <source>
        <dbReference type="Proteomes" id="UP000192257"/>
    </source>
</evidence>
<dbReference type="InterPro" id="IPR035427">
    <property type="entry name" value="Tim10-like_dom_sf"/>
</dbReference>